<keyword evidence="4" id="KW-1185">Reference proteome</keyword>
<evidence type="ECO:0000259" key="1">
    <source>
        <dbReference type="Pfam" id="PF00501"/>
    </source>
</evidence>
<dbReference type="InterPro" id="IPR045851">
    <property type="entry name" value="AMP-bd_C_sf"/>
</dbReference>
<evidence type="ECO:0000259" key="2">
    <source>
        <dbReference type="Pfam" id="PF13193"/>
    </source>
</evidence>
<dbReference type="Pfam" id="PF00501">
    <property type="entry name" value="AMP-binding"/>
    <property type="match status" value="1"/>
</dbReference>
<name>A0AA38X389_9EURO</name>
<dbReference type="Proteomes" id="UP001172673">
    <property type="component" value="Unassembled WGS sequence"/>
</dbReference>
<dbReference type="PANTHER" id="PTHR24096">
    <property type="entry name" value="LONG-CHAIN-FATTY-ACID--COA LIGASE"/>
    <property type="match status" value="1"/>
</dbReference>
<proteinExistence type="predicted"/>
<dbReference type="Pfam" id="PF13193">
    <property type="entry name" value="AMP-binding_C"/>
    <property type="match status" value="1"/>
</dbReference>
<sequence>MPTTSEFPDVEYPIDLPLWTLLFDSKYSVLHDRDPARVRGFRDGTTGQFFLYSTLRDLSTTGCVGLKRQYQLRPGQAACIFGLNSIWYPVALFSVLRAGGLVCGASPASTVGEMTHYLKLAAAKIIFTSKEFLPTALAAAKAVNLGKEHIILLDGEMAGFSSIFHLVEEGKNLENASSDEAYKFSPGEDATSVCGFLSFSSGTTGLPKAVQISHANMIAQSVLPFFHIAGLSQLTFVPFFLNQEVAILAKFEIRSMLEAVTKYKVNEMWLVPPIVIRLVNDPAASEYDLSKVRNLIYGAAPMSNEVIAAVKQKYPHFILRQTWGMTEVCGAATTCAPQYQGFEYAHTVGKALGSMSVKVVDPISGEEVPAGEPGEIMVKGPNVTMGYLDNPKATRETFEPDGWLHSGDLGTIDDKGFIIIQDRIKELIKVKGIQVAPAELEDLLLGNPLVEDVAVIGVSDPYAGELPKAFVVLKDKTANLAQARQKLLQFVKRRLSRHKWLDGGIEFVGEIPKSTSGKILRRVLKDKAVKETMIASRL</sequence>
<evidence type="ECO:0000313" key="3">
    <source>
        <dbReference type="EMBL" id="KAJ9605985.1"/>
    </source>
</evidence>
<dbReference type="InterPro" id="IPR000873">
    <property type="entry name" value="AMP-dep_synth/lig_dom"/>
</dbReference>
<accession>A0AA38X389</accession>
<dbReference type="InterPro" id="IPR042099">
    <property type="entry name" value="ANL_N_sf"/>
</dbReference>
<evidence type="ECO:0000313" key="4">
    <source>
        <dbReference type="Proteomes" id="UP001172673"/>
    </source>
</evidence>
<dbReference type="GO" id="GO:0005737">
    <property type="term" value="C:cytoplasm"/>
    <property type="evidence" value="ECO:0007669"/>
    <property type="project" value="TreeGrafter"/>
</dbReference>
<comment type="caution">
    <text evidence="3">The sequence shown here is derived from an EMBL/GenBank/DDBJ whole genome shotgun (WGS) entry which is preliminary data.</text>
</comment>
<reference evidence="3" key="1">
    <citation type="submission" date="2022-10" db="EMBL/GenBank/DDBJ databases">
        <title>Culturing micro-colonial fungi from biological soil crusts in the Mojave desert and describing Neophaeococcomyces mojavensis, and introducing the new genera and species Taxawa tesnikishii.</title>
        <authorList>
            <person name="Kurbessoian T."/>
            <person name="Stajich J.E."/>
        </authorList>
    </citation>
    <scope>NUCLEOTIDE SEQUENCE</scope>
    <source>
        <strain evidence="3">TK_41</strain>
    </source>
</reference>
<feature type="domain" description="AMP-dependent synthetase/ligase" evidence="1">
    <location>
        <begin position="52"/>
        <end position="388"/>
    </location>
</feature>
<feature type="domain" description="AMP-binding enzyme C-terminal" evidence="2">
    <location>
        <begin position="439"/>
        <end position="518"/>
    </location>
</feature>
<dbReference type="InterPro" id="IPR020845">
    <property type="entry name" value="AMP-binding_CS"/>
</dbReference>
<protein>
    <recommendedName>
        <fullName evidence="5">Acetyl-CoA synthetase-like protein</fullName>
    </recommendedName>
</protein>
<organism evidence="3 4">
    <name type="scientific">Cladophialophora chaetospira</name>
    <dbReference type="NCBI Taxonomy" id="386627"/>
    <lineage>
        <taxon>Eukaryota</taxon>
        <taxon>Fungi</taxon>
        <taxon>Dikarya</taxon>
        <taxon>Ascomycota</taxon>
        <taxon>Pezizomycotina</taxon>
        <taxon>Eurotiomycetes</taxon>
        <taxon>Chaetothyriomycetidae</taxon>
        <taxon>Chaetothyriales</taxon>
        <taxon>Herpotrichiellaceae</taxon>
        <taxon>Cladophialophora</taxon>
    </lineage>
</organism>
<dbReference type="PANTHER" id="PTHR24096:SF391">
    <property type="entry name" value="LONG-CHAIN-FATTY-ACID--COA LIGASE HEIMDALL-RELATED"/>
    <property type="match status" value="1"/>
</dbReference>
<dbReference type="EMBL" id="JAPDRK010000015">
    <property type="protein sequence ID" value="KAJ9605985.1"/>
    <property type="molecule type" value="Genomic_DNA"/>
</dbReference>
<dbReference type="GO" id="GO:0042759">
    <property type="term" value="P:long-chain fatty acid biosynthetic process"/>
    <property type="evidence" value="ECO:0007669"/>
    <property type="project" value="TreeGrafter"/>
</dbReference>
<evidence type="ECO:0008006" key="5">
    <source>
        <dbReference type="Google" id="ProtNLM"/>
    </source>
</evidence>
<dbReference type="SUPFAM" id="SSF56801">
    <property type="entry name" value="Acetyl-CoA synthetase-like"/>
    <property type="match status" value="1"/>
</dbReference>
<dbReference type="Gene3D" id="3.40.50.12780">
    <property type="entry name" value="N-terminal domain of ligase-like"/>
    <property type="match status" value="1"/>
</dbReference>
<dbReference type="Gene3D" id="3.30.300.30">
    <property type="match status" value="1"/>
</dbReference>
<dbReference type="AlphaFoldDB" id="A0AA38X389"/>
<dbReference type="GO" id="GO:0004467">
    <property type="term" value="F:long-chain fatty acid-CoA ligase activity"/>
    <property type="evidence" value="ECO:0007669"/>
    <property type="project" value="TreeGrafter"/>
</dbReference>
<gene>
    <name evidence="3" type="ORF">H2200_009834</name>
</gene>
<dbReference type="InterPro" id="IPR025110">
    <property type="entry name" value="AMP-bd_C"/>
</dbReference>
<dbReference type="PROSITE" id="PS00455">
    <property type="entry name" value="AMP_BINDING"/>
    <property type="match status" value="1"/>
</dbReference>